<dbReference type="InterPro" id="IPR027974">
    <property type="entry name" value="DUF4470"/>
</dbReference>
<reference evidence="5" key="1">
    <citation type="submission" date="2023-06" db="EMBL/GenBank/DDBJ databases">
        <title>Survivors Of The Sea: Transcriptome response of Skeletonema marinoi to long-term dormancy.</title>
        <authorList>
            <person name="Pinder M.I.M."/>
            <person name="Kourtchenko O."/>
            <person name="Robertson E.K."/>
            <person name="Larsson T."/>
            <person name="Maumus F."/>
            <person name="Osuna-Cruz C.M."/>
            <person name="Vancaester E."/>
            <person name="Stenow R."/>
            <person name="Vandepoele K."/>
            <person name="Ploug H."/>
            <person name="Bruchert V."/>
            <person name="Godhe A."/>
            <person name="Topel M."/>
        </authorList>
    </citation>
    <scope>NUCLEOTIDE SEQUENCE</scope>
    <source>
        <strain evidence="5">R05AC</strain>
    </source>
</reference>
<evidence type="ECO:0000259" key="4">
    <source>
        <dbReference type="Pfam" id="PF14737"/>
    </source>
</evidence>
<name>A0AAD8XXU5_9STRA</name>
<dbReference type="PANTHER" id="PTHR22904:SF523">
    <property type="entry name" value="STRESS-INDUCED-PHOSPHOPROTEIN 1"/>
    <property type="match status" value="1"/>
</dbReference>
<comment type="caution">
    <text evidence="5">The sequence shown here is derived from an EMBL/GenBank/DDBJ whole genome shotgun (WGS) entry which is preliminary data.</text>
</comment>
<dbReference type="AlphaFoldDB" id="A0AAD8XXU5"/>
<evidence type="ECO:0000313" key="5">
    <source>
        <dbReference type="EMBL" id="KAK1735408.1"/>
    </source>
</evidence>
<feature type="transmembrane region" description="Helical" evidence="3">
    <location>
        <begin position="1122"/>
        <end position="1140"/>
    </location>
</feature>
<keyword evidence="2" id="KW-0802">TPR repeat</keyword>
<protein>
    <recommendedName>
        <fullName evidence="4">DUF4470 domain-containing protein</fullName>
    </recommendedName>
</protein>
<evidence type="ECO:0000313" key="6">
    <source>
        <dbReference type="Proteomes" id="UP001224775"/>
    </source>
</evidence>
<dbReference type="SUPFAM" id="SSF48452">
    <property type="entry name" value="TPR-like"/>
    <property type="match status" value="1"/>
</dbReference>
<dbReference type="Proteomes" id="UP001224775">
    <property type="component" value="Unassembled WGS sequence"/>
</dbReference>
<dbReference type="InterPro" id="IPR011990">
    <property type="entry name" value="TPR-like_helical_dom_sf"/>
</dbReference>
<keyword evidence="3" id="KW-0812">Transmembrane</keyword>
<sequence>MASPTSVLSTDMKRSGLDLKNEGNAHFMKRRFTDALSCYSEGIAVVTQADEDLEAILYSNRSGCYYEMGNYENAAADARKCSQLLMESMAMKIKAAHDRGEPGKDIKMPPLVWKNMYRLARSLHFGNAEDAEVHYPLQLIEKQLEESGEYGPMATKMREQLNYYLRMPSNNEKFEPSLLRASFQNPYVEYYNFGHDESESLLRRNEGSNAESILLDELDDEELSSLSFLFGGVGDGRHAFATLLDANHQYQSLSEMKQDKFRLHMTLNDISAQLLAKDVLVLVLSYELGGAADSAKTALTTADPFNIGMVIYYVTLGYAMPPFVHRKMVEHIKRWFTDSTFEDFQQTFPWLVISEDTWTGIITIMNAWVEPEAHYSPEFPSAMEVLPSYRPNGDDRVDNAMAGLSSMGAGNELIGDMKAKLDSAREQKRAQVAEAFKSMDLTPDMIEKAKYALGEDATEKEMRNFLVEIVLDQMLDGGPPRYVSPMDKLFLEQTKCLNPEAGPSDEMKEETSSFVIGKNGSSPARGSSKEEAIEAINKYKPHVGKNWVTNPVQIDPSYWYFSDGNRATDEFNPVKEFPQGFLTQDVISFMSEPPPDILSAKTDEEKEKVFKSNTLASNVIRYYWHVGRAVTNLLGKTVIEIALGSIVAFGDASSDREGKALPSKYHRITLSNIPDYTGMHSVFITVAPLLSLKSKSVTPCIQSNCLLNTGLWKSYDDYFFSTTALGYKEAEAVFRLRVADQEPSIWGTNVWEQVDDDDERVESLSLSHEELRTWLHRLFLMTVVPADRDVNSMLREEKASNINTFLLTLSHCVNLGISAHFIASVLEDLLKKKTLVTKATLSNESPALYLDSKDVSKKRFALSAFHTELANQTAIFLQNSILGFRLLDTSVLPTQKASLYELKLGGISPKYEQSWTYEYGSVSSAMSLGFMLQKTKVRGEYDISTAARNNNNGNHMFMMMAMMQGGGMPGSQKKPSKLRRDLLSSGDEIGHVFSCMDWDLANQTASFWMCEDVFEKFSDYHFRLIRTDGWFCLPHGDAKLGDAKHIVAALVATMLQSSAVVAFTTPHAHAQKLSSLSMLPSQSQLFDTVNHIPSLLTSYDETIPEEAFQDQVSLSDIASDPVMQISFAAAAIAIIILFVLKSVVTKMDEAVEKVAVDFDRVMTLKYPKKWERFMVEDGDGARIDEGDRIQMIVEQMEKYREEEPAFMERVMQDIDRMQ</sequence>
<organism evidence="5 6">
    <name type="scientific">Skeletonema marinoi</name>
    <dbReference type="NCBI Taxonomy" id="267567"/>
    <lineage>
        <taxon>Eukaryota</taxon>
        <taxon>Sar</taxon>
        <taxon>Stramenopiles</taxon>
        <taxon>Ochrophyta</taxon>
        <taxon>Bacillariophyta</taxon>
        <taxon>Coscinodiscophyceae</taxon>
        <taxon>Thalassiosirophycidae</taxon>
        <taxon>Thalassiosirales</taxon>
        <taxon>Skeletonemataceae</taxon>
        <taxon>Skeletonema</taxon>
        <taxon>Skeletonema marinoi-dohrnii complex</taxon>
    </lineage>
</organism>
<accession>A0AAD8XXU5</accession>
<feature type="domain" description="DUF4470" evidence="4">
    <location>
        <begin position="209"/>
        <end position="287"/>
    </location>
</feature>
<keyword evidence="6" id="KW-1185">Reference proteome</keyword>
<gene>
    <name evidence="5" type="ORF">QTG54_014022</name>
</gene>
<dbReference type="Pfam" id="PF14737">
    <property type="entry name" value="DUF4470"/>
    <property type="match status" value="1"/>
</dbReference>
<keyword evidence="1" id="KW-0677">Repeat</keyword>
<evidence type="ECO:0000256" key="3">
    <source>
        <dbReference type="SAM" id="Phobius"/>
    </source>
</evidence>
<evidence type="ECO:0000256" key="2">
    <source>
        <dbReference type="ARBA" id="ARBA00022803"/>
    </source>
</evidence>
<dbReference type="PANTHER" id="PTHR22904">
    <property type="entry name" value="TPR REPEAT CONTAINING PROTEIN"/>
    <property type="match status" value="1"/>
</dbReference>
<evidence type="ECO:0000256" key="1">
    <source>
        <dbReference type="ARBA" id="ARBA00022737"/>
    </source>
</evidence>
<proteinExistence type="predicted"/>
<dbReference type="Gene3D" id="1.25.40.10">
    <property type="entry name" value="Tetratricopeptide repeat domain"/>
    <property type="match status" value="1"/>
</dbReference>
<keyword evidence="3" id="KW-0472">Membrane</keyword>
<dbReference type="GO" id="GO:0051879">
    <property type="term" value="F:Hsp90 protein binding"/>
    <property type="evidence" value="ECO:0007669"/>
    <property type="project" value="TreeGrafter"/>
</dbReference>
<keyword evidence="3" id="KW-1133">Transmembrane helix</keyword>
<dbReference type="EMBL" id="JATAAI010000034">
    <property type="protein sequence ID" value="KAK1735408.1"/>
    <property type="molecule type" value="Genomic_DNA"/>
</dbReference>